<dbReference type="Proteomes" id="UP000001038">
    <property type="component" value="Chromosome 16"/>
</dbReference>
<reference evidence="5" key="2">
    <citation type="submission" date="2025-08" db="UniProtKB">
        <authorList>
            <consortium name="Ensembl"/>
        </authorList>
    </citation>
    <scope>IDENTIFICATION</scope>
    <source>
        <strain evidence="5">Hd-rR</strain>
    </source>
</reference>
<gene>
    <name evidence="5" type="primary">tektl1</name>
</gene>
<organism evidence="5 6">
    <name type="scientific">Oryzias latipes</name>
    <name type="common">Japanese rice fish</name>
    <name type="synonym">Japanese killifish</name>
    <dbReference type="NCBI Taxonomy" id="8090"/>
    <lineage>
        <taxon>Eukaryota</taxon>
        <taxon>Metazoa</taxon>
        <taxon>Chordata</taxon>
        <taxon>Craniata</taxon>
        <taxon>Vertebrata</taxon>
        <taxon>Euteleostomi</taxon>
        <taxon>Actinopterygii</taxon>
        <taxon>Neopterygii</taxon>
        <taxon>Teleostei</taxon>
        <taxon>Neoteleostei</taxon>
        <taxon>Acanthomorphata</taxon>
        <taxon>Ovalentaria</taxon>
        <taxon>Atherinomorphae</taxon>
        <taxon>Beloniformes</taxon>
        <taxon>Adrianichthyidae</taxon>
        <taxon>Oryziinae</taxon>
        <taxon>Oryzias</taxon>
    </lineage>
</organism>
<feature type="region of interest" description="Disordered" evidence="4">
    <location>
        <begin position="161"/>
        <end position="182"/>
    </location>
</feature>
<dbReference type="Bgee" id="ENSORLG00000028753">
    <property type="expression patterns" value="Expressed in testis and 5 other cell types or tissues"/>
</dbReference>
<comment type="subcellular location">
    <subcellularLocation>
        <location evidence="1">Cytoplasm</location>
    </subcellularLocation>
</comment>
<sequence length="467" mass="51389">MQLQSVPVGSGSFGPPSWRERTVQSIRRAEHLVRQTGAGLSAACRRPLSAGFPQRLMQEASTDKIRAVKCAESRDSICSKKQTRARTAAVTKGSPAMFPPPGLRERCTAASSAMASRYMREVREVEAQLQRQAGRVTEEVTKLQGERGHLERALRGLRTDLAVNRRSREARSKRPAPVNTEKDGADSLLLWERKELTELKLDLEEVLGNTRTQLQALGESSRRLLACASERAQVLELLPRSGSAGLHGATDHMQTLPNSSFTPKCKQVLESSSLAVQQSQLLRQRIRQTLSSATSRQNAAHLSVNDSLLQKVAEADGVQQSLALTRAATRQAVSRKQREIKSIIYSRGRVQGPEYNSDTLTREKLNRPLVQVYQRHAAMRLPEAAHIAQGSAALTRCLTSCEGELAALQGACLQLLGDLHSQRAAAQVDQTILHMRRQQADRRDMSSFSSRGRAESKALTIGGATRE</sequence>
<dbReference type="InterPro" id="IPR038949">
    <property type="entry name" value="TEKTL1"/>
</dbReference>
<evidence type="ECO:0000256" key="3">
    <source>
        <dbReference type="SAM" id="Coils"/>
    </source>
</evidence>
<evidence type="ECO:0000313" key="6">
    <source>
        <dbReference type="Proteomes" id="UP000001038"/>
    </source>
</evidence>
<dbReference type="PANTHER" id="PTHR35081:SF1">
    <property type="entry name" value="COILED-COIL DOMAIN-CONTAINING PROTEIN 105"/>
    <property type="match status" value="1"/>
</dbReference>
<evidence type="ECO:0000256" key="1">
    <source>
        <dbReference type="ARBA" id="ARBA00004496"/>
    </source>
</evidence>
<feature type="coiled-coil region" evidence="3">
    <location>
        <begin position="115"/>
        <end position="146"/>
    </location>
</feature>
<dbReference type="GO" id="GO:0005929">
    <property type="term" value="C:cilium"/>
    <property type="evidence" value="ECO:0007669"/>
    <property type="project" value="UniProtKB-ARBA"/>
</dbReference>
<dbReference type="GeneTree" id="ENSGT00940000169011"/>
<dbReference type="FunCoup" id="A0A3B3HPA1">
    <property type="interactions" value="289"/>
</dbReference>
<keyword evidence="2" id="KW-0963">Cytoplasm</keyword>
<proteinExistence type="predicted"/>
<reference evidence="5" key="3">
    <citation type="submission" date="2025-09" db="UniProtKB">
        <authorList>
            <consortium name="Ensembl"/>
        </authorList>
    </citation>
    <scope>IDENTIFICATION</scope>
    <source>
        <strain evidence="5">Hd-rR</strain>
    </source>
</reference>
<dbReference type="Pfam" id="PF03148">
    <property type="entry name" value="Tektin"/>
    <property type="match status" value="1"/>
</dbReference>
<dbReference type="InterPro" id="IPR048256">
    <property type="entry name" value="Tektin-like"/>
</dbReference>
<evidence type="ECO:0000313" key="5">
    <source>
        <dbReference type="Ensembl" id="ENSORLP00000033559.1"/>
    </source>
</evidence>
<protein>
    <submittedName>
        <fullName evidence="5">Tektin like 1</fullName>
    </submittedName>
</protein>
<keyword evidence="3" id="KW-0175">Coiled coil</keyword>
<dbReference type="PANTHER" id="PTHR35081">
    <property type="entry name" value="COILED-COIL DOMAIN-CONTAINING PROTEIN 105"/>
    <property type="match status" value="1"/>
</dbReference>
<dbReference type="InParanoid" id="A0A3B3HPA1"/>
<evidence type="ECO:0000256" key="4">
    <source>
        <dbReference type="SAM" id="MobiDB-lite"/>
    </source>
</evidence>
<name>A0A3B3HPA1_ORYLA</name>
<keyword evidence="6" id="KW-1185">Reference proteome</keyword>
<dbReference type="GO" id="GO:0005737">
    <property type="term" value="C:cytoplasm"/>
    <property type="evidence" value="ECO:0007669"/>
    <property type="project" value="UniProtKB-SubCell"/>
</dbReference>
<evidence type="ECO:0000256" key="2">
    <source>
        <dbReference type="ARBA" id="ARBA00022490"/>
    </source>
</evidence>
<dbReference type="Ensembl" id="ENSORLT00000028300.1">
    <property type="protein sequence ID" value="ENSORLP00000033559.1"/>
    <property type="gene ID" value="ENSORLG00000028753.1"/>
</dbReference>
<reference evidence="5 6" key="1">
    <citation type="journal article" date="2007" name="Nature">
        <title>The medaka draft genome and insights into vertebrate genome evolution.</title>
        <authorList>
            <person name="Kasahara M."/>
            <person name="Naruse K."/>
            <person name="Sasaki S."/>
            <person name="Nakatani Y."/>
            <person name="Qu W."/>
            <person name="Ahsan B."/>
            <person name="Yamada T."/>
            <person name="Nagayasu Y."/>
            <person name="Doi K."/>
            <person name="Kasai Y."/>
            <person name="Jindo T."/>
            <person name="Kobayashi D."/>
            <person name="Shimada A."/>
            <person name="Toyoda A."/>
            <person name="Kuroki Y."/>
            <person name="Fujiyama A."/>
            <person name="Sasaki T."/>
            <person name="Shimizu A."/>
            <person name="Asakawa S."/>
            <person name="Shimizu N."/>
            <person name="Hashimoto S."/>
            <person name="Yang J."/>
            <person name="Lee Y."/>
            <person name="Matsushima K."/>
            <person name="Sugano S."/>
            <person name="Sakaizumi M."/>
            <person name="Narita T."/>
            <person name="Ohishi K."/>
            <person name="Haga S."/>
            <person name="Ohta F."/>
            <person name="Nomoto H."/>
            <person name="Nogata K."/>
            <person name="Morishita T."/>
            <person name="Endo T."/>
            <person name="Shin-I T."/>
            <person name="Takeda H."/>
            <person name="Morishita S."/>
            <person name="Kohara Y."/>
        </authorList>
    </citation>
    <scope>NUCLEOTIDE SEQUENCE [LARGE SCALE GENOMIC DNA]</scope>
    <source>
        <strain evidence="5 6">Hd-rR</strain>
    </source>
</reference>
<dbReference type="AlphaFoldDB" id="A0A3B3HPA1"/>
<dbReference type="STRING" id="8090.ENSORLP00000033559"/>
<accession>A0A3B3HPA1</accession>
<feature type="region of interest" description="Disordered" evidence="4">
    <location>
        <begin position="437"/>
        <end position="467"/>
    </location>
</feature>